<evidence type="ECO:0000313" key="2">
    <source>
        <dbReference type="Proteomes" id="UP000436468"/>
    </source>
</evidence>
<dbReference type="EMBL" id="WQNF01000058">
    <property type="protein sequence ID" value="MVT71045.1"/>
    <property type="molecule type" value="Genomic_DNA"/>
</dbReference>
<evidence type="ECO:0000313" key="1">
    <source>
        <dbReference type="EMBL" id="MVT71045.1"/>
    </source>
</evidence>
<organism evidence="1 2">
    <name type="scientific">Bradyrhizobium pachyrhizi</name>
    <dbReference type="NCBI Taxonomy" id="280333"/>
    <lineage>
        <taxon>Bacteria</taxon>
        <taxon>Pseudomonadati</taxon>
        <taxon>Pseudomonadota</taxon>
        <taxon>Alphaproteobacteria</taxon>
        <taxon>Hyphomicrobiales</taxon>
        <taxon>Nitrobacteraceae</taxon>
        <taxon>Bradyrhizobium</taxon>
    </lineage>
</organism>
<accession>A0A844T0B3</accession>
<keyword evidence="2" id="KW-1185">Reference proteome</keyword>
<protein>
    <submittedName>
        <fullName evidence="1">Uncharacterized protein</fullName>
    </submittedName>
</protein>
<proteinExistence type="predicted"/>
<comment type="caution">
    <text evidence="1">The sequence shown here is derived from an EMBL/GenBank/DDBJ whole genome shotgun (WGS) entry which is preliminary data.</text>
</comment>
<dbReference type="Proteomes" id="UP000436468">
    <property type="component" value="Unassembled WGS sequence"/>
</dbReference>
<sequence>MEFVGRPMRGRFLVRRGSTGWMVYDDELKGPAQIRKNGPFAENLTKEQADILAEGLANKPAMSAVSVRTPTAEN</sequence>
<gene>
    <name evidence="1" type="ORF">GPL21_39060</name>
</gene>
<reference evidence="1 2" key="1">
    <citation type="submission" date="2019-12" db="EMBL/GenBank/DDBJ databases">
        <title>Draft genome sequences Bradyrhizobium cajani AMBPC1010, Bradyrhizobium pachyrhizi AMBPC1040 and Bradyrhizobium yuanmingense ALSPC3051, three plant growth promoting strains isolated from nodules of Cajanus cajan L. in Dominican Republic.</title>
        <authorList>
            <person name="Flores-Felix J.D."/>
            <person name="Araujo J."/>
            <person name="Diaz-Alcantara C."/>
            <person name="Gonzalez-Andres F."/>
            <person name="Velazquez E."/>
        </authorList>
    </citation>
    <scope>NUCLEOTIDE SEQUENCE [LARGE SCALE GENOMIC DNA]</scope>
    <source>
        <strain evidence="1 2">1040</strain>
    </source>
</reference>
<name>A0A844T0B3_9BRAD</name>
<dbReference type="AlphaFoldDB" id="A0A844T0B3"/>